<name>A0AAD7GU51_MYCRO</name>
<proteinExistence type="predicted"/>
<reference evidence="1" key="1">
    <citation type="submission" date="2023-03" db="EMBL/GenBank/DDBJ databases">
        <title>Massive genome expansion in bonnet fungi (Mycena s.s.) driven by repeated elements and novel gene families across ecological guilds.</title>
        <authorList>
            <consortium name="Lawrence Berkeley National Laboratory"/>
            <person name="Harder C.B."/>
            <person name="Miyauchi S."/>
            <person name="Viragh M."/>
            <person name="Kuo A."/>
            <person name="Thoen E."/>
            <person name="Andreopoulos B."/>
            <person name="Lu D."/>
            <person name="Skrede I."/>
            <person name="Drula E."/>
            <person name="Henrissat B."/>
            <person name="Morin E."/>
            <person name="Kohler A."/>
            <person name="Barry K."/>
            <person name="LaButti K."/>
            <person name="Morin E."/>
            <person name="Salamov A."/>
            <person name="Lipzen A."/>
            <person name="Mereny Z."/>
            <person name="Hegedus B."/>
            <person name="Baldrian P."/>
            <person name="Stursova M."/>
            <person name="Weitz H."/>
            <person name="Taylor A."/>
            <person name="Grigoriev I.V."/>
            <person name="Nagy L.G."/>
            <person name="Martin F."/>
            <person name="Kauserud H."/>
        </authorList>
    </citation>
    <scope>NUCLEOTIDE SEQUENCE</scope>
    <source>
        <strain evidence="1">CBHHK067</strain>
    </source>
</reference>
<dbReference type="Proteomes" id="UP001221757">
    <property type="component" value="Unassembled WGS sequence"/>
</dbReference>
<sequence>MDDEMMLDSPNSLVAFNDIEELAKWIDQSTVLYLLKHITGLGEHPVSPDTFAAIQFCLASSPVPIDCHRPKSDAELKALWTEVKSADHPYARFLRGMWVPSAHA</sequence>
<dbReference type="EMBL" id="JARKIE010000008">
    <property type="protein sequence ID" value="KAJ7705312.1"/>
    <property type="molecule type" value="Genomic_DNA"/>
</dbReference>
<dbReference type="AlphaFoldDB" id="A0AAD7GU51"/>
<comment type="caution">
    <text evidence="1">The sequence shown here is derived from an EMBL/GenBank/DDBJ whole genome shotgun (WGS) entry which is preliminary data.</text>
</comment>
<keyword evidence="2" id="KW-1185">Reference proteome</keyword>
<evidence type="ECO:0000313" key="1">
    <source>
        <dbReference type="EMBL" id="KAJ7705312.1"/>
    </source>
</evidence>
<protein>
    <submittedName>
        <fullName evidence="1">Uncharacterized protein</fullName>
    </submittedName>
</protein>
<organism evidence="1 2">
    <name type="scientific">Mycena rosella</name>
    <name type="common">Pink bonnet</name>
    <name type="synonym">Agaricus rosellus</name>
    <dbReference type="NCBI Taxonomy" id="1033263"/>
    <lineage>
        <taxon>Eukaryota</taxon>
        <taxon>Fungi</taxon>
        <taxon>Dikarya</taxon>
        <taxon>Basidiomycota</taxon>
        <taxon>Agaricomycotina</taxon>
        <taxon>Agaricomycetes</taxon>
        <taxon>Agaricomycetidae</taxon>
        <taxon>Agaricales</taxon>
        <taxon>Marasmiineae</taxon>
        <taxon>Mycenaceae</taxon>
        <taxon>Mycena</taxon>
    </lineage>
</organism>
<evidence type="ECO:0000313" key="2">
    <source>
        <dbReference type="Proteomes" id="UP001221757"/>
    </source>
</evidence>
<accession>A0AAD7GU51</accession>
<gene>
    <name evidence="1" type="ORF">B0H17DRAFT_1326163</name>
</gene>